<accession>A0A1X3D5L7</accession>
<evidence type="ECO:0000313" key="2">
    <source>
        <dbReference type="EMBL" id="OSI15096.1"/>
    </source>
</evidence>
<proteinExistence type="predicted"/>
<evidence type="ECO:0000259" key="1">
    <source>
        <dbReference type="Pfam" id="PF00535"/>
    </source>
</evidence>
<evidence type="ECO:0000313" key="3">
    <source>
        <dbReference type="Proteomes" id="UP000193118"/>
    </source>
</evidence>
<dbReference type="GeneID" id="94579760"/>
<keyword evidence="3" id="KW-1185">Reference proteome</keyword>
<dbReference type="GO" id="GO:0016758">
    <property type="term" value="F:hexosyltransferase activity"/>
    <property type="evidence" value="ECO:0007669"/>
    <property type="project" value="UniProtKB-ARBA"/>
</dbReference>
<dbReference type="Pfam" id="PF00535">
    <property type="entry name" value="Glycos_transf_2"/>
    <property type="match status" value="1"/>
</dbReference>
<dbReference type="PANTHER" id="PTHR22916">
    <property type="entry name" value="GLYCOSYLTRANSFERASE"/>
    <property type="match status" value="1"/>
</dbReference>
<dbReference type="RefSeq" id="WP_085366406.1">
    <property type="nucleotide sequence ID" value="NZ_CAUJPZ010000030.1"/>
</dbReference>
<dbReference type="InterPro" id="IPR001173">
    <property type="entry name" value="Glyco_trans_2-like"/>
</dbReference>
<dbReference type="OrthoDB" id="8596473at2"/>
<dbReference type="Proteomes" id="UP000193118">
    <property type="component" value="Unassembled WGS sequence"/>
</dbReference>
<dbReference type="SUPFAM" id="SSF53448">
    <property type="entry name" value="Nucleotide-diphospho-sugar transferases"/>
    <property type="match status" value="1"/>
</dbReference>
<sequence>MMNISIIIPCYNAIGKVEACIASLKNIDYPDSQYEVIFVDDCSKDGTLAYLNEQAAQHPNWKVLKMNQNSGSPSEPRNLGISHAVGEYIFFLDCDDEIFSDTLSIHMQAAKQQNADIVRGYLIVNDGNKHFPANRILENIDSLSKNEIIETIIRKQSTTVPSLIKRSLLKKHQIKWHSDLRMGEDTIYLADVLSVANRIIYIDHPTFIYNKKINEEASSTQSYGSRELKNHLTVWQTAQEKLAKQGVDYYTARLQVGLQTAIQSMITYNRFDISENDFIEFSKFINKNKQLINSFNYNTRIKSVLNEIYNSNYQGFLEAIKLRLVIAGYDLKFIKPVLPELEKYYQIQVDEWSGHNDHNEQHSEKCLQWAEIVFCEWMLGNAVWYSQRIKESQKLFIRMHRFELTTSWFKQIDFTKVNRVFAVSLYFFEKLVEYTRISRSQACLLPNYLDSNDYERSESEEKLFNLGIIGILPSRKGYLNALKLLKNLVNKDKKYRLYVYGKMPEELPWVKSNPTEMAYFNECKRFIEQNNLQEHVIVKGWVNVKTELKNIGFILSTSDNEEIPESFHIAPADGFSAGNQGVLLDWNGVEYIYPKKYIFDSLELMTEHIHAQNTLNKFNRYNQQGLEMIQERYSVEAFVKQLRRQFRISATLFPTAPAPREDDTANRKCLVVINNRKLTAEGIVIELPKEAQSNCKLILEYSLKISANTRVNAALVALKSANTEPVSGFKLSNLKEIGLYKYLNTTAGGQSHFLEITLSKNNMVEQLKLNLWQRDTEINIDFIRISKF</sequence>
<protein>
    <recommendedName>
        <fullName evidence="1">Glycosyltransferase 2-like domain-containing protein</fullName>
    </recommendedName>
</protein>
<organism evidence="2 3">
    <name type="scientific">Neisseria dentiae</name>
    <dbReference type="NCBI Taxonomy" id="194197"/>
    <lineage>
        <taxon>Bacteria</taxon>
        <taxon>Pseudomonadati</taxon>
        <taxon>Pseudomonadota</taxon>
        <taxon>Betaproteobacteria</taxon>
        <taxon>Neisseriales</taxon>
        <taxon>Neisseriaceae</taxon>
        <taxon>Neisseria</taxon>
    </lineage>
</organism>
<dbReference type="PANTHER" id="PTHR22916:SF3">
    <property type="entry name" value="UDP-GLCNAC:BETAGAL BETA-1,3-N-ACETYLGLUCOSAMINYLTRANSFERASE-LIKE PROTEIN 1"/>
    <property type="match status" value="1"/>
</dbReference>
<feature type="domain" description="Glycosyltransferase 2-like" evidence="1">
    <location>
        <begin position="5"/>
        <end position="137"/>
    </location>
</feature>
<gene>
    <name evidence="2" type="ORF">BWD09_09260</name>
</gene>
<dbReference type="Gene3D" id="3.90.550.10">
    <property type="entry name" value="Spore Coat Polysaccharide Biosynthesis Protein SpsA, Chain A"/>
    <property type="match status" value="1"/>
</dbReference>
<dbReference type="STRING" id="194197.BWD09_09260"/>
<reference evidence="3" key="1">
    <citation type="submission" date="2017-01" db="EMBL/GenBank/DDBJ databases">
        <authorList>
            <person name="Wolfgang W.J."/>
            <person name="Cole J."/>
            <person name="Wroblewski D."/>
            <person name="Mcginnis J."/>
            <person name="Musser K.A."/>
        </authorList>
    </citation>
    <scope>NUCLEOTIDE SEQUENCE [LARGE SCALE GENOMIC DNA]</scope>
    <source>
        <strain evidence="3">DSM 19151</strain>
    </source>
</reference>
<dbReference type="EMBL" id="MTBO01000026">
    <property type="protein sequence ID" value="OSI15096.1"/>
    <property type="molecule type" value="Genomic_DNA"/>
</dbReference>
<dbReference type="Gene3D" id="3.40.50.2000">
    <property type="entry name" value="Glycogen Phosphorylase B"/>
    <property type="match status" value="1"/>
</dbReference>
<dbReference type="AlphaFoldDB" id="A0A1X3D5L7"/>
<comment type="caution">
    <text evidence="2">The sequence shown here is derived from an EMBL/GenBank/DDBJ whole genome shotgun (WGS) entry which is preliminary data.</text>
</comment>
<dbReference type="CDD" id="cd00761">
    <property type="entry name" value="Glyco_tranf_GTA_type"/>
    <property type="match status" value="1"/>
</dbReference>
<dbReference type="InterPro" id="IPR029044">
    <property type="entry name" value="Nucleotide-diphossugar_trans"/>
</dbReference>
<dbReference type="SUPFAM" id="SSF53756">
    <property type="entry name" value="UDP-Glycosyltransferase/glycogen phosphorylase"/>
    <property type="match status" value="1"/>
</dbReference>
<name>A0A1X3D5L7_9NEIS</name>